<dbReference type="SUPFAM" id="SSF55129">
    <property type="entry name" value="Ribosomal protein L30p/L7e"/>
    <property type="match status" value="1"/>
</dbReference>
<dbReference type="Gene3D" id="1.10.15.30">
    <property type="match status" value="1"/>
</dbReference>
<dbReference type="InterPro" id="IPR005997">
    <property type="entry name" value="Ribosomal_uL30_arc"/>
</dbReference>
<comment type="subunit">
    <text evidence="4">Part of the 50S ribosomal subunit.</text>
</comment>
<dbReference type="GO" id="GO:0003723">
    <property type="term" value="F:RNA binding"/>
    <property type="evidence" value="ECO:0007669"/>
    <property type="project" value="TreeGrafter"/>
</dbReference>
<proteinExistence type="inferred from homology"/>
<dbReference type="GO" id="GO:0006412">
    <property type="term" value="P:translation"/>
    <property type="evidence" value="ECO:0007669"/>
    <property type="project" value="UniProtKB-UniRule"/>
</dbReference>
<dbReference type="Pfam" id="PF00327">
    <property type="entry name" value="Ribosomal_L30"/>
    <property type="match status" value="1"/>
</dbReference>
<dbReference type="EMBL" id="MZGU01000004">
    <property type="protein sequence ID" value="PWB86042.1"/>
    <property type="molecule type" value="Genomic_DNA"/>
</dbReference>
<dbReference type="InterPro" id="IPR035808">
    <property type="entry name" value="Ribosomal_uL30_euk_arc"/>
</dbReference>
<feature type="domain" description="Large ribosomal subunit protein uL30-like ferredoxin-like fold" evidence="5">
    <location>
        <begin position="3"/>
        <end position="52"/>
    </location>
</feature>
<evidence type="ECO:0000313" key="6">
    <source>
        <dbReference type="EMBL" id="PWB86042.1"/>
    </source>
</evidence>
<comment type="similarity">
    <text evidence="1 4">Belongs to the universal ribosomal protein uL30 family.</text>
</comment>
<dbReference type="OrthoDB" id="6379at2157"/>
<keyword evidence="7" id="KW-1185">Reference proteome</keyword>
<protein>
    <recommendedName>
        <fullName evidence="4">Large ribosomal subunit protein uL30</fullName>
    </recommendedName>
</protein>
<dbReference type="PANTHER" id="PTHR11524">
    <property type="entry name" value="60S RIBOSOMAL PROTEIN L7"/>
    <property type="match status" value="1"/>
</dbReference>
<organism evidence="6 7">
    <name type="scientific">Methanobrevibacter woesei</name>
    <dbReference type="NCBI Taxonomy" id="190976"/>
    <lineage>
        <taxon>Archaea</taxon>
        <taxon>Methanobacteriati</taxon>
        <taxon>Methanobacteriota</taxon>
        <taxon>Methanomada group</taxon>
        <taxon>Methanobacteria</taxon>
        <taxon>Methanobacteriales</taxon>
        <taxon>Methanobacteriaceae</taxon>
        <taxon>Methanobrevibacter</taxon>
    </lineage>
</organism>
<evidence type="ECO:0000259" key="5">
    <source>
        <dbReference type="Pfam" id="PF00327"/>
    </source>
</evidence>
<dbReference type="RefSeq" id="WP_116669681.1">
    <property type="nucleotide sequence ID" value="NZ_CALIUN010000013.1"/>
</dbReference>
<evidence type="ECO:0000313" key="7">
    <source>
        <dbReference type="Proteomes" id="UP000245577"/>
    </source>
</evidence>
<dbReference type="CDD" id="cd01657">
    <property type="entry name" value="Ribosomal_L7_archeal_euk"/>
    <property type="match status" value="1"/>
</dbReference>
<dbReference type="PROSITE" id="PS00634">
    <property type="entry name" value="RIBOSOMAL_L30"/>
    <property type="match status" value="1"/>
</dbReference>
<dbReference type="InterPro" id="IPR016082">
    <property type="entry name" value="Ribosomal_uL30_ferredoxin-like"/>
</dbReference>
<dbReference type="AlphaFoldDB" id="A0A2U1S7K0"/>
<comment type="caution">
    <text evidence="6">The sequence shown here is derived from an EMBL/GenBank/DDBJ whole genome shotgun (WGS) entry which is preliminary data.</text>
</comment>
<keyword evidence="3 4" id="KW-0687">Ribonucleoprotein</keyword>
<dbReference type="InterPro" id="IPR039699">
    <property type="entry name" value="Ribosomal_uL30"/>
</dbReference>
<dbReference type="NCBIfam" id="TIGR01309">
    <property type="entry name" value="uL30_arch"/>
    <property type="match status" value="1"/>
</dbReference>
<dbReference type="InterPro" id="IPR036919">
    <property type="entry name" value="Ribo_uL30_ferredoxin-like_sf"/>
</dbReference>
<evidence type="ECO:0000256" key="2">
    <source>
        <dbReference type="ARBA" id="ARBA00022980"/>
    </source>
</evidence>
<dbReference type="Proteomes" id="UP000245577">
    <property type="component" value="Unassembled WGS sequence"/>
</dbReference>
<keyword evidence="2 4" id="KW-0689">Ribosomal protein</keyword>
<dbReference type="PANTHER" id="PTHR11524:SF16">
    <property type="entry name" value="LARGE RIBOSOMAL SUBUNIT PROTEIN UL30"/>
    <property type="match status" value="1"/>
</dbReference>
<reference evidence="6 7" key="1">
    <citation type="submission" date="2017-03" db="EMBL/GenBank/DDBJ databases">
        <title>Genome sequence of Methanobrevibacter wosei.</title>
        <authorList>
            <person name="Poehlein A."/>
            <person name="Seedorf H."/>
            <person name="Daniel R."/>
        </authorList>
    </citation>
    <scope>NUCLEOTIDE SEQUENCE [LARGE SCALE GENOMIC DNA]</scope>
    <source>
        <strain evidence="6 7">DSM 11979</strain>
    </source>
</reference>
<dbReference type="Gene3D" id="3.30.1390.20">
    <property type="entry name" value="Ribosomal protein L30, ferredoxin-like fold domain"/>
    <property type="match status" value="1"/>
</dbReference>
<evidence type="ECO:0000256" key="3">
    <source>
        <dbReference type="ARBA" id="ARBA00023274"/>
    </source>
</evidence>
<sequence length="152" mass="17177">MFLVIRVRGTTGVIQDIADTLDMLRLNRISHAVVVEENPSYKGMLQKAKDYITWGEIDAEFLSQVIAKRGRIVGGEKVTDEYVAENSDYKNIDELAEAIIKSEVKLADLNIKPVFRLHPPRKGYEDIRLSIQEGGSLGYRGENIVELAKRML</sequence>
<evidence type="ECO:0000256" key="4">
    <source>
        <dbReference type="HAMAP-Rule" id="MF_01371"/>
    </source>
</evidence>
<dbReference type="GO" id="GO:0000463">
    <property type="term" value="P:maturation of LSU-rRNA from tricistronic rRNA transcript (SSU-rRNA, 5.8S rRNA, LSU-rRNA)"/>
    <property type="evidence" value="ECO:0007669"/>
    <property type="project" value="TreeGrafter"/>
</dbReference>
<dbReference type="GO" id="GO:0003735">
    <property type="term" value="F:structural constituent of ribosome"/>
    <property type="evidence" value="ECO:0007669"/>
    <property type="project" value="UniProtKB-UniRule"/>
</dbReference>
<dbReference type="GO" id="GO:0022625">
    <property type="term" value="C:cytosolic large ribosomal subunit"/>
    <property type="evidence" value="ECO:0007669"/>
    <property type="project" value="UniProtKB-UniRule"/>
</dbReference>
<dbReference type="HAMAP" id="MF_01371_A">
    <property type="entry name" value="Ribosomal_uL30_A"/>
    <property type="match status" value="1"/>
</dbReference>
<dbReference type="InterPro" id="IPR018038">
    <property type="entry name" value="Ribosomal_uL30_CS"/>
</dbReference>
<dbReference type="NCBIfam" id="NF004711">
    <property type="entry name" value="PRK06049.1"/>
    <property type="match status" value="1"/>
</dbReference>
<gene>
    <name evidence="6" type="primary">rpmD</name>
    <name evidence="4" type="synonym">rpl30</name>
    <name evidence="6" type="ORF">MBBWO_08950</name>
</gene>
<evidence type="ECO:0000256" key="1">
    <source>
        <dbReference type="ARBA" id="ARBA00007594"/>
    </source>
</evidence>
<accession>A0A2U1S7K0</accession>
<name>A0A2U1S7K0_9EURY</name>